<organism evidence="2 3">
    <name type="scientific">Paenibacillus lycopersici</name>
    <dbReference type="NCBI Taxonomy" id="2704462"/>
    <lineage>
        <taxon>Bacteria</taxon>
        <taxon>Bacillati</taxon>
        <taxon>Bacillota</taxon>
        <taxon>Bacilli</taxon>
        <taxon>Bacillales</taxon>
        <taxon>Paenibacillaceae</taxon>
        <taxon>Paenibacillus</taxon>
    </lineage>
</organism>
<proteinExistence type="predicted"/>
<dbReference type="GO" id="GO:0005737">
    <property type="term" value="C:cytoplasm"/>
    <property type="evidence" value="ECO:0007669"/>
    <property type="project" value="TreeGrafter"/>
</dbReference>
<feature type="domain" description="N-acetyltransferase" evidence="1">
    <location>
        <begin position="36"/>
        <end position="186"/>
    </location>
</feature>
<dbReference type="GO" id="GO:0008999">
    <property type="term" value="F:protein-N-terminal-alanine acetyltransferase activity"/>
    <property type="evidence" value="ECO:0007669"/>
    <property type="project" value="TreeGrafter"/>
</dbReference>
<evidence type="ECO:0000313" key="3">
    <source>
        <dbReference type="Proteomes" id="UP000476064"/>
    </source>
</evidence>
<dbReference type="Proteomes" id="UP000476064">
    <property type="component" value="Chromosome"/>
</dbReference>
<keyword evidence="3" id="KW-1185">Reference proteome</keyword>
<sequence length="186" mass="21416">MNPVLLDIPTQFETERLLIRVPRPGDGRVVCEAMKASLKELQPWLPFAQQEPVEEEVEANLRNAYARFVQREDMRLLIFDKASGQFVGSSGLHNPNWNVRKFEIGYWIDTRQSGKGYMTEAVQGITVFAFTELLARRVEIRVDALNERSQAIPMRLGYWHEGTLRNEDLSADGSRVRDTYIFAMIP</sequence>
<dbReference type="InterPro" id="IPR000182">
    <property type="entry name" value="GNAT_dom"/>
</dbReference>
<dbReference type="InterPro" id="IPR016181">
    <property type="entry name" value="Acyl_CoA_acyltransferase"/>
</dbReference>
<keyword evidence="2" id="KW-0808">Transferase</keyword>
<dbReference type="SUPFAM" id="SSF55729">
    <property type="entry name" value="Acyl-CoA N-acyltransferases (Nat)"/>
    <property type="match status" value="1"/>
</dbReference>
<reference evidence="2 3" key="1">
    <citation type="submission" date="2020-01" db="EMBL/GenBank/DDBJ databases">
        <title>Paenibacillus sp. nov., isolated from tomato rhizosphere.</title>
        <authorList>
            <person name="Weon H.-Y."/>
            <person name="Lee S.A."/>
        </authorList>
    </citation>
    <scope>NUCLEOTIDE SEQUENCE [LARGE SCALE GENOMIC DNA]</scope>
    <source>
        <strain evidence="2 3">12200R-189</strain>
    </source>
</reference>
<evidence type="ECO:0000313" key="2">
    <source>
        <dbReference type="EMBL" id="QHT62593.1"/>
    </source>
</evidence>
<evidence type="ECO:0000259" key="1">
    <source>
        <dbReference type="PROSITE" id="PS51186"/>
    </source>
</evidence>
<name>A0A6C0G3J5_9BACL</name>
<protein>
    <submittedName>
        <fullName evidence="2">GNAT family N-acetyltransferase</fullName>
    </submittedName>
</protein>
<dbReference type="InterPro" id="IPR051908">
    <property type="entry name" value="Ribosomal_N-acetyltransferase"/>
</dbReference>
<gene>
    <name evidence="2" type="ORF">GXP70_23170</name>
</gene>
<dbReference type="PANTHER" id="PTHR43441">
    <property type="entry name" value="RIBOSOMAL-PROTEIN-SERINE ACETYLTRANSFERASE"/>
    <property type="match status" value="1"/>
</dbReference>
<dbReference type="KEGG" id="plyc:GXP70_23170"/>
<dbReference type="PROSITE" id="PS51186">
    <property type="entry name" value="GNAT"/>
    <property type="match status" value="1"/>
</dbReference>
<dbReference type="PANTHER" id="PTHR43441:SF3">
    <property type="entry name" value="ACETYLTRANSFERASE"/>
    <property type="match status" value="1"/>
</dbReference>
<dbReference type="Gene3D" id="3.40.630.30">
    <property type="match status" value="1"/>
</dbReference>
<dbReference type="EMBL" id="CP048209">
    <property type="protein sequence ID" value="QHT62593.1"/>
    <property type="molecule type" value="Genomic_DNA"/>
</dbReference>
<dbReference type="AlphaFoldDB" id="A0A6C0G3J5"/>
<dbReference type="Pfam" id="PF13302">
    <property type="entry name" value="Acetyltransf_3"/>
    <property type="match status" value="1"/>
</dbReference>
<accession>A0A6C0G3J5</accession>
<dbReference type="RefSeq" id="WP_162359025.1">
    <property type="nucleotide sequence ID" value="NZ_CP048209.1"/>
</dbReference>
<dbReference type="GO" id="GO:1990189">
    <property type="term" value="F:protein N-terminal-serine acetyltransferase activity"/>
    <property type="evidence" value="ECO:0007669"/>
    <property type="project" value="TreeGrafter"/>
</dbReference>